<dbReference type="EMBL" id="JBIRGH010000017">
    <property type="protein sequence ID" value="MFH8587569.1"/>
    <property type="molecule type" value="Genomic_DNA"/>
</dbReference>
<protein>
    <submittedName>
        <fullName evidence="1">Uncharacterized protein</fullName>
    </submittedName>
</protein>
<name>A0ABW7RHM6_9ACTN</name>
<sequence>MTTAAPFPCPSPSAPAAVYGPASDLLLTLYGRRPLDGMRLDGDRAPVKELIARPSPA</sequence>
<reference evidence="1 2" key="1">
    <citation type="submission" date="2024-10" db="EMBL/GenBank/DDBJ databases">
        <title>The Natural Products Discovery Center: Release of the First 8490 Sequenced Strains for Exploring Actinobacteria Biosynthetic Diversity.</title>
        <authorList>
            <person name="Kalkreuter E."/>
            <person name="Kautsar S.A."/>
            <person name="Yang D."/>
            <person name="Bader C.D."/>
            <person name="Teijaro C.N."/>
            <person name="Fluegel L."/>
            <person name="Davis C.M."/>
            <person name="Simpson J.R."/>
            <person name="Lauterbach L."/>
            <person name="Steele A.D."/>
            <person name="Gui C."/>
            <person name="Meng S."/>
            <person name="Li G."/>
            <person name="Viehrig K."/>
            <person name="Ye F."/>
            <person name="Su P."/>
            <person name="Kiefer A.F."/>
            <person name="Nichols A."/>
            <person name="Cepeda A.J."/>
            <person name="Yan W."/>
            <person name="Fan B."/>
            <person name="Jiang Y."/>
            <person name="Adhikari A."/>
            <person name="Zheng C.-J."/>
            <person name="Schuster L."/>
            <person name="Cowan T.M."/>
            <person name="Smanski M.J."/>
            <person name="Chevrette M.G."/>
            <person name="De Carvalho L.P.S."/>
            <person name="Shen B."/>
        </authorList>
    </citation>
    <scope>NUCLEOTIDE SEQUENCE [LARGE SCALE GENOMIC DNA]</scope>
    <source>
        <strain evidence="1 2">NPDC018013</strain>
    </source>
</reference>
<organism evidence="1 2">
    <name type="scientific">Streptomyces celluloflavus</name>
    <dbReference type="NCBI Taxonomy" id="58344"/>
    <lineage>
        <taxon>Bacteria</taxon>
        <taxon>Bacillati</taxon>
        <taxon>Actinomycetota</taxon>
        <taxon>Actinomycetes</taxon>
        <taxon>Kitasatosporales</taxon>
        <taxon>Streptomycetaceae</taxon>
        <taxon>Streptomyces</taxon>
    </lineage>
</organism>
<dbReference type="Proteomes" id="UP001610990">
    <property type="component" value="Unassembled WGS sequence"/>
</dbReference>
<accession>A0ABW7RHM6</accession>
<keyword evidence="2" id="KW-1185">Reference proteome</keyword>
<comment type="caution">
    <text evidence="1">The sequence shown here is derived from an EMBL/GenBank/DDBJ whole genome shotgun (WGS) entry which is preliminary data.</text>
</comment>
<gene>
    <name evidence="1" type="ORF">ACH4GP_24765</name>
</gene>
<dbReference type="RefSeq" id="WP_397674591.1">
    <property type="nucleotide sequence ID" value="NZ_JBIRGH010000017.1"/>
</dbReference>
<proteinExistence type="predicted"/>
<evidence type="ECO:0000313" key="1">
    <source>
        <dbReference type="EMBL" id="MFH8587569.1"/>
    </source>
</evidence>
<evidence type="ECO:0000313" key="2">
    <source>
        <dbReference type="Proteomes" id="UP001610990"/>
    </source>
</evidence>